<keyword evidence="2 5" id="KW-0812">Transmembrane</keyword>
<dbReference type="Pfam" id="PF02535">
    <property type="entry name" value="Zip"/>
    <property type="match status" value="1"/>
</dbReference>
<feature type="transmembrane region" description="Helical" evidence="5">
    <location>
        <begin position="79"/>
        <end position="100"/>
    </location>
</feature>
<dbReference type="PROSITE" id="PS51257">
    <property type="entry name" value="PROKAR_LIPOPROTEIN"/>
    <property type="match status" value="1"/>
</dbReference>
<dbReference type="PANTHER" id="PTHR11040:SF35">
    <property type="entry name" value="ZINC TRANSPORTER 5"/>
    <property type="match status" value="1"/>
</dbReference>
<keyword evidence="7" id="KW-0808">Transferase</keyword>
<evidence type="ECO:0000256" key="4">
    <source>
        <dbReference type="ARBA" id="ARBA00023136"/>
    </source>
</evidence>
<dbReference type="PANTHER" id="PTHR11040">
    <property type="entry name" value="ZINC/IRON TRANSPORTER"/>
    <property type="match status" value="1"/>
</dbReference>
<protein>
    <submittedName>
        <fullName evidence="7">Chitin elicitor receptor kinase 1, RLK1</fullName>
    </submittedName>
</protein>
<evidence type="ECO:0000256" key="2">
    <source>
        <dbReference type="ARBA" id="ARBA00022692"/>
    </source>
</evidence>
<dbReference type="EMBL" id="VEPZ02001589">
    <property type="protein sequence ID" value="KAE8666940.1"/>
    <property type="molecule type" value="Genomic_DNA"/>
</dbReference>
<feature type="transmembrane region" description="Helical" evidence="5">
    <location>
        <begin position="45"/>
        <end position="67"/>
    </location>
</feature>
<sequence length="204" mass="22599">MFDFKRTPFFSFLCCFVVLFPSLALGGCTCRPEDEDRNKPLALKYKVVAIVCILVAGAMGVCFPLVGKSIDVFHPETKVFFVFKAFAAGVILSTGFIHVLPDAMENLTSPCLDEDPWRKFPFAGLVEMSVVVTLNADMFAISHLNKTLQGHGHEENTRENDGVHVLTHGMLEPLGLPETPRYQVVSQVLELGIMVHSDNWDIIG</sequence>
<gene>
    <name evidence="7" type="ORF">F3Y22_tig00112471pilonHSYRG00048</name>
</gene>
<evidence type="ECO:0000256" key="1">
    <source>
        <dbReference type="ARBA" id="ARBA00004141"/>
    </source>
</evidence>
<evidence type="ECO:0000256" key="6">
    <source>
        <dbReference type="SAM" id="SignalP"/>
    </source>
</evidence>
<keyword evidence="3 5" id="KW-1133">Transmembrane helix</keyword>
<dbReference type="GO" id="GO:0016301">
    <property type="term" value="F:kinase activity"/>
    <property type="evidence" value="ECO:0007669"/>
    <property type="project" value="UniProtKB-KW"/>
</dbReference>
<keyword evidence="8" id="KW-1185">Reference proteome</keyword>
<evidence type="ECO:0000256" key="5">
    <source>
        <dbReference type="SAM" id="Phobius"/>
    </source>
</evidence>
<dbReference type="AlphaFoldDB" id="A0A6A2XBX1"/>
<reference evidence="7" key="1">
    <citation type="submission" date="2019-09" db="EMBL/GenBank/DDBJ databases">
        <title>Draft genome information of white flower Hibiscus syriacus.</title>
        <authorList>
            <person name="Kim Y.-M."/>
        </authorList>
    </citation>
    <scope>NUCLEOTIDE SEQUENCE [LARGE SCALE GENOMIC DNA]</scope>
    <source>
        <strain evidence="7">YM2019G1</strain>
    </source>
</reference>
<dbReference type="GO" id="GO:0005886">
    <property type="term" value="C:plasma membrane"/>
    <property type="evidence" value="ECO:0007669"/>
    <property type="project" value="TreeGrafter"/>
</dbReference>
<comment type="caution">
    <text evidence="7">The sequence shown here is derived from an EMBL/GenBank/DDBJ whole genome shotgun (WGS) entry which is preliminary data.</text>
</comment>
<proteinExistence type="predicted"/>
<evidence type="ECO:0000313" key="8">
    <source>
        <dbReference type="Proteomes" id="UP000436088"/>
    </source>
</evidence>
<keyword evidence="4 5" id="KW-0472">Membrane</keyword>
<dbReference type="GO" id="GO:0005385">
    <property type="term" value="F:zinc ion transmembrane transporter activity"/>
    <property type="evidence" value="ECO:0007669"/>
    <property type="project" value="TreeGrafter"/>
</dbReference>
<keyword evidence="6" id="KW-0732">Signal</keyword>
<feature type="chain" id="PRO_5025375909" evidence="6">
    <location>
        <begin position="27"/>
        <end position="204"/>
    </location>
</feature>
<name>A0A6A2XBX1_HIBSY</name>
<keyword evidence="7" id="KW-0675">Receptor</keyword>
<organism evidence="7 8">
    <name type="scientific">Hibiscus syriacus</name>
    <name type="common">Rose of Sharon</name>
    <dbReference type="NCBI Taxonomy" id="106335"/>
    <lineage>
        <taxon>Eukaryota</taxon>
        <taxon>Viridiplantae</taxon>
        <taxon>Streptophyta</taxon>
        <taxon>Embryophyta</taxon>
        <taxon>Tracheophyta</taxon>
        <taxon>Spermatophyta</taxon>
        <taxon>Magnoliopsida</taxon>
        <taxon>eudicotyledons</taxon>
        <taxon>Gunneridae</taxon>
        <taxon>Pentapetalae</taxon>
        <taxon>rosids</taxon>
        <taxon>malvids</taxon>
        <taxon>Malvales</taxon>
        <taxon>Malvaceae</taxon>
        <taxon>Malvoideae</taxon>
        <taxon>Hibiscus</taxon>
    </lineage>
</organism>
<evidence type="ECO:0000313" key="7">
    <source>
        <dbReference type="EMBL" id="KAE8666940.1"/>
    </source>
</evidence>
<evidence type="ECO:0000256" key="3">
    <source>
        <dbReference type="ARBA" id="ARBA00022989"/>
    </source>
</evidence>
<dbReference type="InterPro" id="IPR003689">
    <property type="entry name" value="ZIP"/>
</dbReference>
<comment type="subcellular location">
    <subcellularLocation>
        <location evidence="1">Membrane</location>
        <topology evidence="1">Multi-pass membrane protein</topology>
    </subcellularLocation>
</comment>
<keyword evidence="7" id="KW-0418">Kinase</keyword>
<feature type="signal peptide" evidence="6">
    <location>
        <begin position="1"/>
        <end position="26"/>
    </location>
</feature>
<accession>A0A6A2XBX1</accession>
<dbReference type="Proteomes" id="UP000436088">
    <property type="component" value="Unassembled WGS sequence"/>
</dbReference>